<accession>A0A1X7TJ05</accession>
<dbReference type="AlphaFoldDB" id="A0A1X7TJ05"/>
<name>A0A1X7TJ05_AMPQE</name>
<sequence length="60" mass="6348">MTPAGGETPGRKKAPRARVPEGQATQGVGEKAPEETTAQGVGGPRRTPQSWRAERPLRQA</sequence>
<reference evidence="2" key="1">
    <citation type="submission" date="2017-05" db="UniProtKB">
        <authorList>
            <consortium name="EnsemblMetazoa"/>
        </authorList>
    </citation>
    <scope>IDENTIFICATION</scope>
</reference>
<protein>
    <submittedName>
        <fullName evidence="2">Uncharacterized protein</fullName>
    </submittedName>
</protein>
<evidence type="ECO:0000256" key="1">
    <source>
        <dbReference type="SAM" id="MobiDB-lite"/>
    </source>
</evidence>
<dbReference type="EnsemblMetazoa" id="Aqu2.1.14723_001">
    <property type="protein sequence ID" value="Aqu2.1.14723_001"/>
    <property type="gene ID" value="Aqu2.1.14723"/>
</dbReference>
<feature type="region of interest" description="Disordered" evidence="1">
    <location>
        <begin position="1"/>
        <end position="60"/>
    </location>
</feature>
<dbReference type="InParanoid" id="A0A1X7TJ05"/>
<proteinExistence type="predicted"/>
<organism evidence="2">
    <name type="scientific">Amphimedon queenslandica</name>
    <name type="common">Sponge</name>
    <dbReference type="NCBI Taxonomy" id="400682"/>
    <lineage>
        <taxon>Eukaryota</taxon>
        <taxon>Metazoa</taxon>
        <taxon>Porifera</taxon>
        <taxon>Demospongiae</taxon>
        <taxon>Heteroscleromorpha</taxon>
        <taxon>Haplosclerida</taxon>
        <taxon>Niphatidae</taxon>
        <taxon>Amphimedon</taxon>
    </lineage>
</organism>
<evidence type="ECO:0000313" key="2">
    <source>
        <dbReference type="EnsemblMetazoa" id="Aqu2.1.14723_001"/>
    </source>
</evidence>